<sequence>MSADLPEETQLYLSLVNAPASTGNFPLPGVTDSSTKKLVEKLKTNYTDNSAFFAGTIFHNHVMDHLLAMWGVGATADALEEVYVTHDYEEPVQPSPEPITDSNFVAHLGDPDFYSAYMVYFCKKLTKASVTGVLERFVFSAAYNVDTGLSHDKKTLKAGERHPEMLGRVMSGLLHPLIHIGYGAEFGILQQVAEGAYFPRITCAQTAIHPDDQTPNTPLHLFTSADKYGRGLSKLALPARSSGPPPFLSFHSAIAADPRFGTAALGFVRPKDGEDPVMGELEYAKISEIVGTAVAQLASEWYDRWIVGVPEDELEDRLQQMVEEVIVGNVYWYAVAGFAGRGKEVFNADLYTRVSALALPMHFVTSSIFLPTLALPPGRTKASTLDPPLSLASRLLLIRAYLAACAVWYIARYRPTNASMSISAFYAATGARLAQPPAPHAYAPGKAPRRDFFKNCQKTVPFGASGWLRVVQSAVVHPNEHLIKLVRALGAFDLWYGARGLGAYAGALNGAEELDGTLFLRAAVLTMDRLGWAYEEEPLALWDKRGYFDCADGENAS</sequence>
<reference evidence="1" key="2">
    <citation type="journal article" date="2022" name="New Phytol.">
        <title>Evolutionary transition to the ectomycorrhizal habit in the genomes of a hyperdiverse lineage of mushroom-forming fungi.</title>
        <authorList>
            <person name="Looney B."/>
            <person name="Miyauchi S."/>
            <person name="Morin E."/>
            <person name="Drula E."/>
            <person name="Courty P.E."/>
            <person name="Kohler A."/>
            <person name="Kuo A."/>
            <person name="LaButti K."/>
            <person name="Pangilinan J."/>
            <person name="Lipzen A."/>
            <person name="Riley R."/>
            <person name="Andreopoulos W."/>
            <person name="He G."/>
            <person name="Johnson J."/>
            <person name="Nolan M."/>
            <person name="Tritt A."/>
            <person name="Barry K.W."/>
            <person name="Grigoriev I.V."/>
            <person name="Nagy L.G."/>
            <person name="Hibbett D."/>
            <person name="Henrissat B."/>
            <person name="Matheny P.B."/>
            <person name="Labbe J."/>
            <person name="Martin F.M."/>
        </authorList>
    </citation>
    <scope>NUCLEOTIDE SEQUENCE</scope>
    <source>
        <strain evidence="1">EC-137</strain>
    </source>
</reference>
<comment type="caution">
    <text evidence="1">The sequence shown here is derived from an EMBL/GenBank/DDBJ whole genome shotgun (WGS) entry which is preliminary data.</text>
</comment>
<dbReference type="EMBL" id="MU273721">
    <property type="protein sequence ID" value="KAI0028811.1"/>
    <property type="molecule type" value="Genomic_DNA"/>
</dbReference>
<reference evidence="1" key="1">
    <citation type="submission" date="2021-02" db="EMBL/GenBank/DDBJ databases">
        <authorList>
            <consortium name="DOE Joint Genome Institute"/>
            <person name="Ahrendt S."/>
            <person name="Looney B.P."/>
            <person name="Miyauchi S."/>
            <person name="Morin E."/>
            <person name="Drula E."/>
            <person name="Courty P.E."/>
            <person name="Chicoki N."/>
            <person name="Fauchery L."/>
            <person name="Kohler A."/>
            <person name="Kuo A."/>
            <person name="Labutti K."/>
            <person name="Pangilinan J."/>
            <person name="Lipzen A."/>
            <person name="Riley R."/>
            <person name="Andreopoulos W."/>
            <person name="He G."/>
            <person name="Johnson J."/>
            <person name="Barry K.W."/>
            <person name="Grigoriev I.V."/>
            <person name="Nagy L."/>
            <person name="Hibbett D."/>
            <person name="Henrissat B."/>
            <person name="Matheny P.B."/>
            <person name="Labbe J."/>
            <person name="Martin F."/>
        </authorList>
    </citation>
    <scope>NUCLEOTIDE SEQUENCE</scope>
    <source>
        <strain evidence="1">EC-137</strain>
    </source>
</reference>
<evidence type="ECO:0000313" key="2">
    <source>
        <dbReference type="Proteomes" id="UP000814128"/>
    </source>
</evidence>
<proteinExistence type="predicted"/>
<accession>A0ACB8QAH7</accession>
<keyword evidence="2" id="KW-1185">Reference proteome</keyword>
<evidence type="ECO:0000313" key="1">
    <source>
        <dbReference type="EMBL" id="KAI0028811.1"/>
    </source>
</evidence>
<organism evidence="1 2">
    <name type="scientific">Vararia minispora EC-137</name>
    <dbReference type="NCBI Taxonomy" id="1314806"/>
    <lineage>
        <taxon>Eukaryota</taxon>
        <taxon>Fungi</taxon>
        <taxon>Dikarya</taxon>
        <taxon>Basidiomycota</taxon>
        <taxon>Agaricomycotina</taxon>
        <taxon>Agaricomycetes</taxon>
        <taxon>Russulales</taxon>
        <taxon>Lachnocladiaceae</taxon>
        <taxon>Vararia</taxon>
    </lineage>
</organism>
<gene>
    <name evidence="1" type="ORF">K488DRAFT_57715</name>
</gene>
<protein>
    <submittedName>
        <fullName evidence="1">Uncharacterized protein</fullName>
    </submittedName>
</protein>
<name>A0ACB8QAH7_9AGAM</name>
<dbReference type="Proteomes" id="UP000814128">
    <property type="component" value="Unassembled WGS sequence"/>
</dbReference>